<dbReference type="EMBL" id="NIGF01000001">
    <property type="protein sequence ID" value="PQV65381.1"/>
    <property type="molecule type" value="Genomic_DNA"/>
</dbReference>
<keyword evidence="3" id="KW-0808">Transferase</keyword>
<evidence type="ECO:0000313" key="11">
    <source>
        <dbReference type="Proteomes" id="UP000237684"/>
    </source>
</evidence>
<comment type="catalytic activity">
    <reaction evidence="7">
        <text>L-threonyl-[protein] + ATP = O-phospho-L-threonyl-[protein] + ADP + H(+)</text>
        <dbReference type="Rhea" id="RHEA:46608"/>
        <dbReference type="Rhea" id="RHEA-COMP:11060"/>
        <dbReference type="Rhea" id="RHEA-COMP:11605"/>
        <dbReference type="ChEBI" id="CHEBI:15378"/>
        <dbReference type="ChEBI" id="CHEBI:30013"/>
        <dbReference type="ChEBI" id="CHEBI:30616"/>
        <dbReference type="ChEBI" id="CHEBI:61977"/>
        <dbReference type="ChEBI" id="CHEBI:456216"/>
        <dbReference type="EC" id="2.7.11.1"/>
    </reaction>
</comment>
<evidence type="ECO:0000313" key="10">
    <source>
        <dbReference type="EMBL" id="PQV65381.1"/>
    </source>
</evidence>
<dbReference type="RefSeq" id="WP_105482123.1">
    <property type="nucleotide sequence ID" value="NZ_NIGF01000001.1"/>
</dbReference>
<dbReference type="OrthoDB" id="212517at2"/>
<evidence type="ECO:0000259" key="9">
    <source>
        <dbReference type="Pfam" id="PF01163"/>
    </source>
</evidence>
<evidence type="ECO:0000256" key="7">
    <source>
        <dbReference type="ARBA" id="ARBA00047899"/>
    </source>
</evidence>
<gene>
    <name evidence="10" type="ORF">B1R32_101121</name>
</gene>
<dbReference type="InParanoid" id="A0A2S8SX52"/>
<organism evidence="10 11">
    <name type="scientific">Abditibacterium utsteinense</name>
    <dbReference type="NCBI Taxonomy" id="1960156"/>
    <lineage>
        <taxon>Bacteria</taxon>
        <taxon>Pseudomonadati</taxon>
        <taxon>Abditibacteriota</taxon>
        <taxon>Abditibacteriia</taxon>
        <taxon>Abditibacteriales</taxon>
        <taxon>Abditibacteriaceae</taxon>
        <taxon>Abditibacterium</taxon>
    </lineage>
</organism>
<keyword evidence="4" id="KW-0547">Nucleotide-binding</keyword>
<evidence type="ECO:0000256" key="1">
    <source>
        <dbReference type="ARBA" id="ARBA00012513"/>
    </source>
</evidence>
<reference evidence="10 11" key="1">
    <citation type="journal article" date="2018" name="Syst. Appl. Microbiol.">
        <title>Abditibacterium utsteinense sp. nov., the first cultivated member of candidate phylum FBP, isolated from ice-free Antarctic soil samples.</title>
        <authorList>
            <person name="Tahon G."/>
            <person name="Tytgat B."/>
            <person name="Lebbe L."/>
            <person name="Carlier A."/>
            <person name="Willems A."/>
        </authorList>
    </citation>
    <scope>NUCLEOTIDE SEQUENCE [LARGE SCALE GENOMIC DNA]</scope>
    <source>
        <strain evidence="10 11">LMG 29911</strain>
    </source>
</reference>
<comment type="catalytic activity">
    <reaction evidence="8">
        <text>L-seryl-[protein] + ATP = O-phospho-L-seryl-[protein] + ADP + H(+)</text>
        <dbReference type="Rhea" id="RHEA:17989"/>
        <dbReference type="Rhea" id="RHEA-COMP:9863"/>
        <dbReference type="Rhea" id="RHEA-COMP:11604"/>
        <dbReference type="ChEBI" id="CHEBI:15378"/>
        <dbReference type="ChEBI" id="CHEBI:29999"/>
        <dbReference type="ChEBI" id="CHEBI:30616"/>
        <dbReference type="ChEBI" id="CHEBI:83421"/>
        <dbReference type="ChEBI" id="CHEBI:456216"/>
        <dbReference type="EC" id="2.7.11.1"/>
    </reaction>
</comment>
<dbReference type="AlphaFoldDB" id="A0A2S8SX52"/>
<evidence type="ECO:0000256" key="5">
    <source>
        <dbReference type="ARBA" id="ARBA00022777"/>
    </source>
</evidence>
<dbReference type="EC" id="2.7.11.1" evidence="1"/>
<dbReference type="GO" id="GO:0005524">
    <property type="term" value="F:ATP binding"/>
    <property type="evidence" value="ECO:0007669"/>
    <property type="project" value="UniProtKB-KW"/>
</dbReference>
<dbReference type="InterPro" id="IPR018934">
    <property type="entry name" value="RIO_dom"/>
</dbReference>
<evidence type="ECO:0000256" key="6">
    <source>
        <dbReference type="ARBA" id="ARBA00022840"/>
    </source>
</evidence>
<dbReference type="GO" id="GO:0004674">
    <property type="term" value="F:protein serine/threonine kinase activity"/>
    <property type="evidence" value="ECO:0007669"/>
    <property type="project" value="UniProtKB-KW"/>
</dbReference>
<keyword evidence="6" id="KW-0067">ATP-binding</keyword>
<comment type="caution">
    <text evidence="10">The sequence shown here is derived from an EMBL/GenBank/DDBJ whole genome shotgun (WGS) entry which is preliminary data.</text>
</comment>
<dbReference type="SUPFAM" id="SSF56112">
    <property type="entry name" value="Protein kinase-like (PK-like)"/>
    <property type="match status" value="1"/>
</dbReference>
<protein>
    <recommendedName>
        <fullName evidence="1">non-specific serine/threonine protein kinase</fullName>
        <ecNumber evidence="1">2.7.11.1</ecNumber>
    </recommendedName>
</protein>
<accession>A0A2S8SX52</accession>
<dbReference type="Gene3D" id="1.10.510.10">
    <property type="entry name" value="Transferase(Phosphotransferase) domain 1"/>
    <property type="match status" value="1"/>
</dbReference>
<dbReference type="InterPro" id="IPR011009">
    <property type="entry name" value="Kinase-like_dom_sf"/>
</dbReference>
<evidence type="ECO:0000256" key="4">
    <source>
        <dbReference type="ARBA" id="ARBA00022741"/>
    </source>
</evidence>
<keyword evidence="11" id="KW-1185">Reference proteome</keyword>
<evidence type="ECO:0000256" key="2">
    <source>
        <dbReference type="ARBA" id="ARBA00022527"/>
    </source>
</evidence>
<dbReference type="Pfam" id="PF01163">
    <property type="entry name" value="RIO1"/>
    <property type="match status" value="1"/>
</dbReference>
<evidence type="ECO:0000256" key="8">
    <source>
        <dbReference type="ARBA" id="ARBA00048679"/>
    </source>
</evidence>
<evidence type="ECO:0000256" key="3">
    <source>
        <dbReference type="ARBA" id="ARBA00022679"/>
    </source>
</evidence>
<proteinExistence type="predicted"/>
<sequence>MKKPTRREIEALPREALHIARNSTKADVYKLEWPPASGEFAVLKDMKKRPAWFRLSAGRWFLRREFRALQKLKGIDGVPRALAKPDADCVLMEWRAGTPLMDWKAGEVSAHSLQFVAEIVAKCHARGVIHGDLHRSNVLLTPEGQITLIDWATAGVFSARRNALKGFTFAEWKVLDVRAVAKLKARHAPDSVSEAEKEALLNGSKLYRFIRTAGFKIRKLFGHQRTKSPEHAAQRYKKFVESGAAKQNHKKSGDEA</sequence>
<feature type="domain" description="RIO-type" evidence="9">
    <location>
        <begin position="60"/>
        <end position="154"/>
    </location>
</feature>
<dbReference type="Proteomes" id="UP000237684">
    <property type="component" value="Unassembled WGS sequence"/>
</dbReference>
<keyword evidence="5" id="KW-0418">Kinase</keyword>
<name>A0A2S8SX52_9BACT</name>
<keyword evidence="2" id="KW-0723">Serine/threonine-protein kinase</keyword>